<feature type="binding site" evidence="10">
    <location>
        <position position="71"/>
    </location>
    <ligand>
        <name>Mg(2+)</name>
        <dbReference type="ChEBI" id="CHEBI:18420"/>
    </ligand>
</feature>
<dbReference type="GO" id="GO:0046872">
    <property type="term" value="F:metal ion binding"/>
    <property type="evidence" value="ECO:0007669"/>
    <property type="project" value="UniProtKB-KW"/>
</dbReference>
<evidence type="ECO:0000256" key="12">
    <source>
        <dbReference type="SAM" id="Coils"/>
    </source>
</evidence>
<feature type="binding site" evidence="10">
    <location>
        <position position="72"/>
    </location>
    <ligand>
        <name>substrate</name>
    </ligand>
</feature>
<feature type="binding site" evidence="10">
    <location>
        <begin position="152"/>
        <end position="155"/>
    </location>
    <ligand>
        <name>substrate</name>
    </ligand>
</feature>
<evidence type="ECO:0000256" key="9">
    <source>
        <dbReference type="ARBA" id="ARBA00052017"/>
    </source>
</evidence>
<comment type="catalytic activity">
    <reaction evidence="9 10">
        <text>XTP + H2O = XMP + diphosphate + H(+)</text>
        <dbReference type="Rhea" id="RHEA:28610"/>
        <dbReference type="ChEBI" id="CHEBI:15377"/>
        <dbReference type="ChEBI" id="CHEBI:15378"/>
        <dbReference type="ChEBI" id="CHEBI:33019"/>
        <dbReference type="ChEBI" id="CHEBI:57464"/>
        <dbReference type="ChEBI" id="CHEBI:61314"/>
        <dbReference type="EC" id="3.6.1.66"/>
    </reaction>
</comment>
<keyword evidence="5 10" id="KW-0378">Hydrolase</keyword>
<evidence type="ECO:0000256" key="1">
    <source>
        <dbReference type="ARBA" id="ARBA00008023"/>
    </source>
</evidence>
<dbReference type="GO" id="GO:0017111">
    <property type="term" value="F:ribonucleoside triphosphate phosphatase activity"/>
    <property type="evidence" value="ECO:0007669"/>
    <property type="project" value="InterPro"/>
</dbReference>
<keyword evidence="6 10" id="KW-0460">Magnesium</keyword>
<keyword evidence="14" id="KW-1185">Reference proteome</keyword>
<dbReference type="AlphaFoldDB" id="A0A850SW69"/>
<name>A0A850SW69_9BACT</name>
<dbReference type="SUPFAM" id="SSF52972">
    <property type="entry name" value="ITPase-like"/>
    <property type="match status" value="1"/>
</dbReference>
<dbReference type="CDD" id="cd00515">
    <property type="entry name" value="HAM1"/>
    <property type="match status" value="1"/>
</dbReference>
<dbReference type="InterPro" id="IPR020922">
    <property type="entry name" value="dITP/XTP_pyrophosphatase"/>
</dbReference>
<sequence length="222" mass="24110">MKQILVLASTNKGKTKELQERLQGYPVDIKNLSDFGPIPEIIEDGETFDDNAYKKASFTARVLGYPALADDSGLCVAALGGAPGVYSARYAGENATDQDNVDKLLEDMKNEENRKAAFECVISIAVPTGAALTYEGRCEGVLTREPAGDNGFGYDPLFFFPALDKTFAQLSMAEKATVSHRGKALQEITQEMDKILDWIDIQMSRINTQTGSCLAPKGKNNG</sequence>
<evidence type="ECO:0000313" key="13">
    <source>
        <dbReference type="EMBL" id="NWH04340.1"/>
    </source>
</evidence>
<comment type="caution">
    <text evidence="10">Lacks conserved residue(s) required for the propagation of feature annotation.</text>
</comment>
<evidence type="ECO:0000256" key="11">
    <source>
        <dbReference type="RuleBase" id="RU003781"/>
    </source>
</evidence>
<comment type="catalytic activity">
    <reaction evidence="10">
        <text>ITP + H2O = IMP + diphosphate + H(+)</text>
        <dbReference type="Rhea" id="RHEA:29399"/>
        <dbReference type="ChEBI" id="CHEBI:15377"/>
        <dbReference type="ChEBI" id="CHEBI:15378"/>
        <dbReference type="ChEBI" id="CHEBI:33019"/>
        <dbReference type="ChEBI" id="CHEBI:58053"/>
        <dbReference type="ChEBI" id="CHEBI:61402"/>
        <dbReference type="EC" id="3.6.1.66"/>
    </reaction>
</comment>
<dbReference type="GO" id="GO:0005829">
    <property type="term" value="C:cytosol"/>
    <property type="evidence" value="ECO:0007669"/>
    <property type="project" value="TreeGrafter"/>
</dbReference>
<dbReference type="Gene3D" id="3.90.950.10">
    <property type="match status" value="1"/>
</dbReference>
<evidence type="ECO:0000256" key="3">
    <source>
        <dbReference type="ARBA" id="ARBA00022723"/>
    </source>
</evidence>
<dbReference type="GO" id="GO:0009117">
    <property type="term" value="P:nucleotide metabolic process"/>
    <property type="evidence" value="ECO:0007669"/>
    <property type="project" value="UniProtKB-KW"/>
</dbReference>
<feature type="binding site" evidence="10">
    <location>
        <begin position="180"/>
        <end position="181"/>
    </location>
    <ligand>
        <name>substrate</name>
    </ligand>
</feature>
<protein>
    <recommendedName>
        <fullName evidence="10">dITP/XTP pyrophosphatase</fullName>
        <ecNumber evidence="10">3.6.1.66</ecNumber>
    </recommendedName>
    <alternativeName>
        <fullName evidence="10">Non-canonical purine NTP pyrophosphatase</fullName>
    </alternativeName>
    <alternativeName>
        <fullName evidence="10">Non-standard purine NTP pyrophosphatase</fullName>
    </alternativeName>
    <alternativeName>
        <fullName evidence="10">Nucleoside-triphosphate diphosphatase</fullName>
    </alternativeName>
    <alternativeName>
        <fullName evidence="10">Nucleoside-triphosphate pyrophosphatase</fullName>
        <shortName evidence="10">NTPase</shortName>
    </alternativeName>
</protein>
<dbReference type="FunFam" id="3.90.950.10:FF:000001">
    <property type="entry name" value="dITP/XTP pyrophosphatase"/>
    <property type="match status" value="1"/>
</dbReference>
<evidence type="ECO:0000256" key="8">
    <source>
        <dbReference type="ARBA" id="ARBA00051875"/>
    </source>
</evidence>
<dbReference type="PANTHER" id="PTHR11067">
    <property type="entry name" value="INOSINE TRIPHOSPHATE PYROPHOSPHATASE/HAM1 PROTEIN"/>
    <property type="match status" value="1"/>
</dbReference>
<dbReference type="EMBL" id="JACADJ010000010">
    <property type="protein sequence ID" value="NWH04340.1"/>
    <property type="molecule type" value="Genomic_DNA"/>
</dbReference>
<evidence type="ECO:0000313" key="14">
    <source>
        <dbReference type="Proteomes" id="UP000553343"/>
    </source>
</evidence>
<evidence type="ECO:0000256" key="5">
    <source>
        <dbReference type="ARBA" id="ARBA00022801"/>
    </source>
</evidence>
<evidence type="ECO:0000256" key="2">
    <source>
        <dbReference type="ARBA" id="ARBA00011738"/>
    </source>
</evidence>
<gene>
    <name evidence="13" type="ORF">HXW94_04945</name>
</gene>
<keyword evidence="12" id="KW-0175">Coiled coil</keyword>
<feature type="coiled-coil region" evidence="12">
    <location>
        <begin position="94"/>
        <end position="121"/>
    </location>
</feature>
<accession>A0A850SW69</accession>
<dbReference type="GO" id="GO:0035870">
    <property type="term" value="F:dITP diphosphatase activity"/>
    <property type="evidence" value="ECO:0007669"/>
    <property type="project" value="UniProtKB-UniRule"/>
</dbReference>
<evidence type="ECO:0000256" key="7">
    <source>
        <dbReference type="ARBA" id="ARBA00023080"/>
    </source>
</evidence>
<dbReference type="EC" id="3.6.1.66" evidence="10"/>
<dbReference type="GO" id="GO:0036220">
    <property type="term" value="F:ITP diphosphatase activity"/>
    <property type="evidence" value="ECO:0007669"/>
    <property type="project" value="UniProtKB-UniRule"/>
</dbReference>
<evidence type="ECO:0000256" key="4">
    <source>
        <dbReference type="ARBA" id="ARBA00022741"/>
    </source>
</evidence>
<comment type="function">
    <text evidence="10">Pyrophosphatase that catalyzes the hydrolysis of nucleoside triphosphates to their monophosphate derivatives, with a high preference for the non-canonical purine nucleotides XTP (xanthosine triphosphate), dITP (deoxyinosine triphosphate) and ITP. Seems to function as a house-cleaning enzyme that removes non-canonical purine nucleotides from the nucleotide pool, thus preventing their incorporation into DNA/RNA and avoiding chromosomal lesions.</text>
</comment>
<evidence type="ECO:0000256" key="10">
    <source>
        <dbReference type="HAMAP-Rule" id="MF_01405"/>
    </source>
</evidence>
<dbReference type="Proteomes" id="UP000553343">
    <property type="component" value="Unassembled WGS sequence"/>
</dbReference>
<comment type="subunit">
    <text evidence="2 10">Homodimer.</text>
</comment>
<feature type="binding site" evidence="10">
    <location>
        <begin position="9"/>
        <end position="14"/>
    </location>
    <ligand>
        <name>substrate</name>
    </ligand>
</feature>
<dbReference type="Pfam" id="PF01725">
    <property type="entry name" value="Ham1p_like"/>
    <property type="match status" value="1"/>
</dbReference>
<comment type="catalytic activity">
    <reaction evidence="8 10">
        <text>dITP + H2O = dIMP + diphosphate + H(+)</text>
        <dbReference type="Rhea" id="RHEA:28342"/>
        <dbReference type="ChEBI" id="CHEBI:15377"/>
        <dbReference type="ChEBI" id="CHEBI:15378"/>
        <dbReference type="ChEBI" id="CHEBI:33019"/>
        <dbReference type="ChEBI" id="CHEBI:61194"/>
        <dbReference type="ChEBI" id="CHEBI:61382"/>
        <dbReference type="EC" id="3.6.1.66"/>
    </reaction>
</comment>
<dbReference type="GO" id="GO:0036222">
    <property type="term" value="F:XTP diphosphatase activity"/>
    <property type="evidence" value="ECO:0007669"/>
    <property type="project" value="UniProtKB-UniRule"/>
</dbReference>
<dbReference type="HAMAP" id="MF_01405">
    <property type="entry name" value="Non_canon_purine_NTPase"/>
    <property type="match status" value="1"/>
</dbReference>
<dbReference type="InterPro" id="IPR002637">
    <property type="entry name" value="RdgB/HAM1"/>
</dbReference>
<keyword evidence="7 10" id="KW-0546">Nucleotide metabolism</keyword>
<evidence type="ECO:0000256" key="6">
    <source>
        <dbReference type="ARBA" id="ARBA00022842"/>
    </source>
</evidence>
<dbReference type="PANTHER" id="PTHR11067:SF9">
    <property type="entry name" value="INOSINE TRIPHOSPHATE PYROPHOSPHATASE"/>
    <property type="match status" value="1"/>
</dbReference>
<comment type="cofactor">
    <cofactor evidence="10">
        <name>Mg(2+)</name>
        <dbReference type="ChEBI" id="CHEBI:18420"/>
    </cofactor>
    <text evidence="10">Binds 1 Mg(2+) ion per subunit.</text>
</comment>
<dbReference type="RefSeq" id="WP_178365793.1">
    <property type="nucleotide sequence ID" value="NZ_JACADJ010000010.1"/>
</dbReference>
<dbReference type="NCBIfam" id="NF011397">
    <property type="entry name" value="PRK14822.1"/>
    <property type="match status" value="1"/>
</dbReference>
<dbReference type="InterPro" id="IPR029001">
    <property type="entry name" value="ITPase-like_fam"/>
</dbReference>
<reference evidence="13 14" key="1">
    <citation type="submission" date="2020-06" db="EMBL/GenBank/DDBJ databases">
        <title>High-quality draft genome of sulfate reducer Desulfobacter latus type strain AcrS2 isolated from marine sediment.</title>
        <authorList>
            <person name="Hoppe M."/>
            <person name="Larsen C.K."/>
            <person name="Marshall I.P.G."/>
            <person name="Schramm A."/>
            <person name="Marietou A.G."/>
        </authorList>
    </citation>
    <scope>NUCLEOTIDE SEQUENCE [LARGE SCALE GENOMIC DNA]</scope>
    <source>
        <strain evidence="13 14">AcRS2</strain>
    </source>
</reference>
<dbReference type="GO" id="GO:0009146">
    <property type="term" value="P:purine nucleoside triphosphate catabolic process"/>
    <property type="evidence" value="ECO:0007669"/>
    <property type="project" value="UniProtKB-UniRule"/>
</dbReference>
<comment type="similarity">
    <text evidence="1 10 11">Belongs to the HAM1 NTPase family.</text>
</comment>
<keyword evidence="4 10" id="KW-0547">Nucleotide-binding</keyword>
<proteinExistence type="inferred from homology"/>
<comment type="caution">
    <text evidence="13">The sequence shown here is derived from an EMBL/GenBank/DDBJ whole genome shotgun (WGS) entry which is preliminary data.</text>
</comment>
<keyword evidence="3 10" id="KW-0479">Metal-binding</keyword>
<feature type="binding site" evidence="10">
    <location>
        <position position="175"/>
    </location>
    <ligand>
        <name>substrate</name>
    </ligand>
</feature>
<organism evidence="13 14">
    <name type="scientific">Desulfobacter latus</name>
    <dbReference type="NCBI Taxonomy" id="2292"/>
    <lineage>
        <taxon>Bacteria</taxon>
        <taxon>Pseudomonadati</taxon>
        <taxon>Thermodesulfobacteriota</taxon>
        <taxon>Desulfobacteria</taxon>
        <taxon>Desulfobacterales</taxon>
        <taxon>Desulfobacteraceae</taxon>
        <taxon>Desulfobacter</taxon>
    </lineage>
</organism>
<dbReference type="NCBIfam" id="TIGR00042">
    <property type="entry name" value="RdgB/HAM1 family non-canonical purine NTP pyrophosphatase"/>
    <property type="match status" value="1"/>
</dbReference>
<feature type="active site" description="Proton acceptor" evidence="10">
    <location>
        <position position="71"/>
    </location>
</feature>
<dbReference type="GO" id="GO:0000166">
    <property type="term" value="F:nucleotide binding"/>
    <property type="evidence" value="ECO:0007669"/>
    <property type="project" value="UniProtKB-KW"/>
</dbReference>